<keyword evidence="3 6" id="KW-0812">Transmembrane</keyword>
<proteinExistence type="predicted"/>
<feature type="transmembrane region" description="Helical" evidence="6">
    <location>
        <begin position="348"/>
        <end position="369"/>
    </location>
</feature>
<evidence type="ECO:0000259" key="8">
    <source>
        <dbReference type="Pfam" id="PF12704"/>
    </source>
</evidence>
<evidence type="ECO:0000313" key="10">
    <source>
        <dbReference type="Proteomes" id="UP000249016"/>
    </source>
</evidence>
<evidence type="ECO:0000256" key="3">
    <source>
        <dbReference type="ARBA" id="ARBA00022692"/>
    </source>
</evidence>
<accession>A0A327NGK3</accession>
<dbReference type="OrthoDB" id="5933722at2"/>
<protein>
    <submittedName>
        <fullName evidence="9">ABC transporter permease</fullName>
    </submittedName>
</protein>
<evidence type="ECO:0000259" key="7">
    <source>
        <dbReference type="Pfam" id="PF02687"/>
    </source>
</evidence>
<dbReference type="GO" id="GO:0022857">
    <property type="term" value="F:transmembrane transporter activity"/>
    <property type="evidence" value="ECO:0007669"/>
    <property type="project" value="TreeGrafter"/>
</dbReference>
<dbReference type="GO" id="GO:0005886">
    <property type="term" value="C:plasma membrane"/>
    <property type="evidence" value="ECO:0007669"/>
    <property type="project" value="UniProtKB-SubCell"/>
</dbReference>
<comment type="caution">
    <text evidence="9">The sequence shown here is derived from an EMBL/GenBank/DDBJ whole genome shotgun (WGS) entry which is preliminary data.</text>
</comment>
<feature type="domain" description="ABC3 transporter permease C-terminal" evidence="7">
    <location>
        <begin position="688"/>
        <end position="800"/>
    </location>
</feature>
<feature type="transmembrane region" description="Helical" evidence="6">
    <location>
        <begin position="434"/>
        <end position="454"/>
    </location>
</feature>
<feature type="transmembrane region" description="Helical" evidence="6">
    <location>
        <begin position="684"/>
        <end position="708"/>
    </location>
</feature>
<evidence type="ECO:0000256" key="5">
    <source>
        <dbReference type="ARBA" id="ARBA00023136"/>
    </source>
</evidence>
<dbReference type="Proteomes" id="UP000249016">
    <property type="component" value="Unassembled WGS sequence"/>
</dbReference>
<dbReference type="EMBL" id="QLII01000001">
    <property type="protein sequence ID" value="RAI74500.1"/>
    <property type="molecule type" value="Genomic_DNA"/>
</dbReference>
<evidence type="ECO:0000313" key="9">
    <source>
        <dbReference type="EMBL" id="RAI74500.1"/>
    </source>
</evidence>
<keyword evidence="5 6" id="KW-0472">Membrane</keyword>
<dbReference type="PANTHER" id="PTHR30572:SF18">
    <property type="entry name" value="ABC-TYPE MACROLIDE FAMILY EXPORT SYSTEM PERMEASE COMPONENT 2"/>
    <property type="match status" value="1"/>
</dbReference>
<dbReference type="AlphaFoldDB" id="A0A327NGK3"/>
<dbReference type="InterPro" id="IPR050250">
    <property type="entry name" value="Macrolide_Exporter_MacB"/>
</dbReference>
<name>A0A327NGK3_9BACT</name>
<dbReference type="RefSeq" id="WP_111341833.1">
    <property type="nucleotide sequence ID" value="NZ_QLII01000001.1"/>
</dbReference>
<feature type="transmembrane region" description="Helical" evidence="6">
    <location>
        <begin position="291"/>
        <end position="312"/>
    </location>
</feature>
<reference evidence="9 10" key="1">
    <citation type="submission" date="2018-06" db="EMBL/GenBank/DDBJ databases">
        <title>Spirosoma sp. HMF3257 Genome sequencing and assembly.</title>
        <authorList>
            <person name="Kang H."/>
            <person name="Cha I."/>
            <person name="Kim H."/>
            <person name="Kang J."/>
            <person name="Joh K."/>
        </authorList>
    </citation>
    <scope>NUCLEOTIDE SEQUENCE [LARGE SCALE GENOMIC DNA]</scope>
    <source>
        <strain evidence="9 10">HMF3257</strain>
    </source>
</reference>
<keyword evidence="2" id="KW-1003">Cell membrane</keyword>
<evidence type="ECO:0000256" key="6">
    <source>
        <dbReference type="SAM" id="Phobius"/>
    </source>
</evidence>
<feature type="transmembrane region" description="Helical" evidence="6">
    <location>
        <begin position="770"/>
        <end position="790"/>
    </location>
</feature>
<feature type="transmembrane region" description="Helical" evidence="6">
    <location>
        <begin position="389"/>
        <end position="413"/>
    </location>
</feature>
<feature type="domain" description="ABC3 transporter permease C-terminal" evidence="7">
    <location>
        <begin position="298"/>
        <end position="413"/>
    </location>
</feature>
<keyword evidence="10" id="KW-1185">Reference proteome</keyword>
<sequence length="807" mass="90877">MIQNYITVAWRNLLKHKAISSIMVLGLASSIAAFLLIAQYVFSAFSYDEFHTNSVNIYRIRLDDYKQGVLTNSSVISYHAEAPAIKETFPEVENFVRLHRADGMISYQKPMGELVSYHEKKAFYADSSLFNVFSFPLLKGSANRVLRRPESVVISETMAQKYFGQENPIGKTLRLSAEWQGGDYIVEGIFAAIPKNSHIHFDFVFSIQNLLKNQQFATGGWYWTNFYTYLLLRPGTSPEALASRLSSVIEKHIGNQLKKYKIKQTFVLQPLRAIHLHSQTTSEVEANGKIVTVYVLILVAFLILTIGWLNYINLATARGIERAKEVGVRKALGSQKGQLINQFLVESFGINLLSVLIGVGLFLLALIIFNDWIQATNGFSMLQKPLFWIVSLTIVCLGFFFSGFYPAFILSSFKPIAILKGYLPKQAGGESFRKALVVFQFTASIFLIIATLVINQQLNFMQQQDLGMNIDQKLIIKAPKVLRTDSFTNDIRFFKDQLVGQTGVEQVTTSSEVPGQEIFWTDEWQRFHEAAADYKLCRMLAVDEDFIPTYKIKLLAGRNFNKELVLDNDAVIINKSALKAFGFATAEEAINQEIGNVVPKKIVGVVNDFHQQSLKTANRPIIFQHIPWNSAFLTIALRSKNVQESMAMLQKAFQEAFPGNAFEFFFLDDHFQQQYESDERVASLLSWFALLAITIACLGLLGLALFTAKHRTKEIGIRKVLGASTGSIVMLLSRDFLKPVGLAILLASPIAWYAMHWWLQEFAYKSDIKWWTFAVAGGLAVGIALVTVSFQSVKAALMNPVKSLRSE</sequence>
<keyword evidence="4 6" id="KW-1133">Transmembrane helix</keyword>
<organism evidence="9 10">
    <name type="scientific">Spirosoma telluris</name>
    <dbReference type="NCBI Taxonomy" id="2183553"/>
    <lineage>
        <taxon>Bacteria</taxon>
        <taxon>Pseudomonadati</taxon>
        <taxon>Bacteroidota</taxon>
        <taxon>Cytophagia</taxon>
        <taxon>Cytophagales</taxon>
        <taxon>Cytophagaceae</taxon>
        <taxon>Spirosoma</taxon>
    </lineage>
</organism>
<feature type="transmembrane region" description="Helical" evidence="6">
    <location>
        <begin position="740"/>
        <end position="758"/>
    </location>
</feature>
<feature type="transmembrane region" description="Helical" evidence="6">
    <location>
        <begin position="21"/>
        <end position="42"/>
    </location>
</feature>
<dbReference type="InterPro" id="IPR003838">
    <property type="entry name" value="ABC3_permease_C"/>
</dbReference>
<evidence type="ECO:0000256" key="4">
    <source>
        <dbReference type="ARBA" id="ARBA00022989"/>
    </source>
</evidence>
<dbReference type="Pfam" id="PF12704">
    <property type="entry name" value="MacB_PCD"/>
    <property type="match status" value="1"/>
</dbReference>
<dbReference type="Pfam" id="PF02687">
    <property type="entry name" value="FtsX"/>
    <property type="match status" value="2"/>
</dbReference>
<evidence type="ECO:0000256" key="2">
    <source>
        <dbReference type="ARBA" id="ARBA00022475"/>
    </source>
</evidence>
<dbReference type="PANTHER" id="PTHR30572">
    <property type="entry name" value="MEMBRANE COMPONENT OF TRANSPORTER-RELATED"/>
    <property type="match status" value="1"/>
</dbReference>
<gene>
    <name evidence="9" type="ORF">HMF3257_09870</name>
</gene>
<feature type="domain" description="MacB-like periplasmic core" evidence="8">
    <location>
        <begin position="20"/>
        <end position="246"/>
    </location>
</feature>
<dbReference type="InterPro" id="IPR025857">
    <property type="entry name" value="MacB_PCD"/>
</dbReference>
<evidence type="ECO:0000256" key="1">
    <source>
        <dbReference type="ARBA" id="ARBA00004651"/>
    </source>
</evidence>
<comment type="subcellular location">
    <subcellularLocation>
        <location evidence="1">Cell membrane</location>
        <topology evidence="1">Multi-pass membrane protein</topology>
    </subcellularLocation>
</comment>